<keyword evidence="2" id="KW-1185">Reference proteome</keyword>
<protein>
    <submittedName>
        <fullName evidence="1">Uncharacterized protein</fullName>
    </submittedName>
</protein>
<sequence>MPFRPLPDGAHLRALAASIRLAQAQIATAFGLPAGEDAWRRIGLTPVLRETADLGLMDARKLAGYARRRDLAWLSVRGARPALDVAKVLVHALR</sequence>
<organism evidence="1 2">
    <name type="scientific">Spongiactinospora gelatinilytica</name>
    <dbReference type="NCBI Taxonomy" id="2666298"/>
    <lineage>
        <taxon>Bacteria</taxon>
        <taxon>Bacillati</taxon>
        <taxon>Actinomycetota</taxon>
        <taxon>Actinomycetes</taxon>
        <taxon>Streptosporangiales</taxon>
        <taxon>Streptosporangiaceae</taxon>
        <taxon>Spongiactinospora</taxon>
    </lineage>
</organism>
<gene>
    <name evidence="1" type="ORF">C1I98_15510</name>
</gene>
<comment type="caution">
    <text evidence="1">The sequence shown here is derived from an EMBL/GenBank/DDBJ whole genome shotgun (WGS) entry which is preliminary data.</text>
</comment>
<proteinExistence type="predicted"/>
<dbReference type="Proteomes" id="UP000248544">
    <property type="component" value="Unassembled WGS sequence"/>
</dbReference>
<evidence type="ECO:0000313" key="2">
    <source>
        <dbReference type="Proteomes" id="UP000248544"/>
    </source>
</evidence>
<dbReference type="AlphaFoldDB" id="A0A2W2H625"/>
<accession>A0A2W2H625</accession>
<name>A0A2W2H625_9ACTN</name>
<dbReference type="EMBL" id="POUA01000106">
    <property type="protein sequence ID" value="PZG45490.1"/>
    <property type="molecule type" value="Genomic_DNA"/>
</dbReference>
<evidence type="ECO:0000313" key="1">
    <source>
        <dbReference type="EMBL" id="PZG45490.1"/>
    </source>
</evidence>
<reference evidence="1 2" key="1">
    <citation type="submission" date="2018-01" db="EMBL/GenBank/DDBJ databases">
        <title>Draft genome sequence of Sphaerisporangium sp. 7K107.</title>
        <authorList>
            <person name="Sahin N."/>
            <person name="Saygin H."/>
            <person name="Ay H."/>
        </authorList>
    </citation>
    <scope>NUCLEOTIDE SEQUENCE [LARGE SCALE GENOMIC DNA]</scope>
    <source>
        <strain evidence="1 2">7K107</strain>
    </source>
</reference>